<dbReference type="EMBL" id="CP054533">
    <property type="protein sequence ID" value="QSL64486.1"/>
    <property type="molecule type" value="Genomic_DNA"/>
</dbReference>
<feature type="region of interest" description="Disordered" evidence="4">
    <location>
        <begin position="112"/>
        <end position="160"/>
    </location>
</feature>
<dbReference type="PANTHER" id="PTHR14369">
    <property type="entry name" value="SURFEIT LOCUS PROTEIN 6"/>
    <property type="match status" value="1"/>
</dbReference>
<dbReference type="OrthoDB" id="444809at2759"/>
<dbReference type="GO" id="GO:0003677">
    <property type="term" value="F:DNA binding"/>
    <property type="evidence" value="ECO:0007669"/>
    <property type="project" value="TreeGrafter"/>
</dbReference>
<organism evidence="6 7">
    <name type="scientific">Pneumocystis wakefieldiae</name>
    <dbReference type="NCBI Taxonomy" id="38082"/>
    <lineage>
        <taxon>Eukaryota</taxon>
        <taxon>Fungi</taxon>
        <taxon>Dikarya</taxon>
        <taxon>Ascomycota</taxon>
        <taxon>Taphrinomycotina</taxon>
        <taxon>Pneumocystomycetes</taxon>
        <taxon>Pneumocystaceae</taxon>
        <taxon>Pneumocystis</taxon>
    </lineage>
</organism>
<evidence type="ECO:0000256" key="3">
    <source>
        <dbReference type="ARBA" id="ARBA00023242"/>
    </source>
</evidence>
<dbReference type="GO" id="GO:0005730">
    <property type="term" value="C:nucleolus"/>
    <property type="evidence" value="ECO:0007669"/>
    <property type="project" value="TreeGrafter"/>
</dbReference>
<comment type="subcellular location">
    <subcellularLocation>
        <location evidence="1">Nucleus</location>
    </subcellularLocation>
</comment>
<evidence type="ECO:0000313" key="7">
    <source>
        <dbReference type="Proteomes" id="UP000663699"/>
    </source>
</evidence>
<name>A0A899FVU6_9ASCO</name>
<dbReference type="SUPFAM" id="SSF54928">
    <property type="entry name" value="RNA-binding domain, RBD"/>
    <property type="match status" value="1"/>
</dbReference>
<dbReference type="GO" id="GO:0042273">
    <property type="term" value="P:ribosomal large subunit biogenesis"/>
    <property type="evidence" value="ECO:0007669"/>
    <property type="project" value="TreeGrafter"/>
</dbReference>
<dbReference type="Proteomes" id="UP000663699">
    <property type="component" value="Chromosome 2"/>
</dbReference>
<reference evidence="6" key="1">
    <citation type="submission" date="2020-06" db="EMBL/GenBank/DDBJ databases">
        <title>Genomes of multiple members of Pneumocystis genus reveal paths to human pathogen Pneumocystis jirovecii.</title>
        <authorList>
            <person name="Cisse O.H."/>
            <person name="Ma L."/>
            <person name="Dekker J."/>
            <person name="Khil P."/>
            <person name="Jo J."/>
            <person name="Brenchley J."/>
            <person name="Blair R."/>
            <person name="Pahar B."/>
            <person name="Chabe M."/>
            <person name="Van Rompay K.A."/>
            <person name="Keesler R."/>
            <person name="Sukura A."/>
            <person name="Hirsch V."/>
            <person name="Kutty G."/>
            <person name="Liu Y."/>
            <person name="Peng L."/>
            <person name="Chen J."/>
            <person name="Song J."/>
            <person name="Weissenbacher-Lang C."/>
            <person name="Xu J."/>
            <person name="Upham N.S."/>
            <person name="Stajich J.E."/>
            <person name="Cuomo C.A."/>
            <person name="Cushion M.T."/>
            <person name="Kovacs J.A."/>
        </authorList>
    </citation>
    <scope>NUCLEOTIDE SEQUENCE</scope>
    <source>
        <strain evidence="6">2A</strain>
    </source>
</reference>
<gene>
    <name evidence="6" type="ORF">MERGE_001787</name>
</gene>
<feature type="compositionally biased region" description="Basic residues" evidence="4">
    <location>
        <begin position="202"/>
        <end position="220"/>
    </location>
</feature>
<feature type="region of interest" description="Disordered" evidence="4">
    <location>
        <begin position="372"/>
        <end position="393"/>
    </location>
</feature>
<feature type="compositionally biased region" description="Polar residues" evidence="4">
    <location>
        <begin position="479"/>
        <end position="488"/>
    </location>
</feature>
<dbReference type="InterPro" id="IPR029190">
    <property type="entry name" value="Rrp14/SURF6_C"/>
</dbReference>
<keyword evidence="7" id="KW-1185">Reference proteome</keyword>
<dbReference type="PANTHER" id="PTHR14369:SF0">
    <property type="entry name" value="SURFEIT LOCUS PROTEIN 6"/>
    <property type="match status" value="1"/>
</dbReference>
<dbReference type="GO" id="GO:0003723">
    <property type="term" value="F:RNA binding"/>
    <property type="evidence" value="ECO:0007669"/>
    <property type="project" value="TreeGrafter"/>
</dbReference>
<feature type="compositionally biased region" description="Basic and acidic residues" evidence="4">
    <location>
        <begin position="138"/>
        <end position="160"/>
    </location>
</feature>
<evidence type="ECO:0000313" key="6">
    <source>
        <dbReference type="EMBL" id="QSL64486.1"/>
    </source>
</evidence>
<dbReference type="InterPro" id="IPR035979">
    <property type="entry name" value="RBD_domain_sf"/>
</dbReference>
<comment type="similarity">
    <text evidence="2">Belongs to the SURF6 family.</text>
</comment>
<keyword evidence="3" id="KW-0539">Nucleus</keyword>
<feature type="region of interest" description="Disordered" evidence="4">
    <location>
        <begin position="478"/>
        <end position="547"/>
    </location>
</feature>
<dbReference type="InterPro" id="IPR007019">
    <property type="entry name" value="SURF6"/>
</dbReference>
<dbReference type="GO" id="GO:0042274">
    <property type="term" value="P:ribosomal small subunit biogenesis"/>
    <property type="evidence" value="ECO:0007669"/>
    <property type="project" value="TreeGrafter"/>
</dbReference>
<dbReference type="AlphaFoldDB" id="A0A899FVU6"/>
<feature type="domain" description="Ribosomal RNA-processing protein 14/surfeit locus protein 6 C-terminal" evidence="5">
    <location>
        <begin position="197"/>
        <end position="377"/>
    </location>
</feature>
<feature type="compositionally biased region" description="Basic and acidic residues" evidence="4">
    <location>
        <begin position="192"/>
        <end position="201"/>
    </location>
</feature>
<feature type="compositionally biased region" description="Basic residues" evidence="4">
    <location>
        <begin position="372"/>
        <end position="384"/>
    </location>
</feature>
<evidence type="ECO:0000256" key="1">
    <source>
        <dbReference type="ARBA" id="ARBA00004123"/>
    </source>
</evidence>
<evidence type="ECO:0000259" key="5">
    <source>
        <dbReference type="Pfam" id="PF04935"/>
    </source>
</evidence>
<dbReference type="Pfam" id="PF04935">
    <property type="entry name" value="SURF6"/>
    <property type="match status" value="1"/>
</dbReference>
<accession>A0A899FVU6</accession>
<feature type="region of interest" description="Disordered" evidence="4">
    <location>
        <begin position="444"/>
        <end position="466"/>
    </location>
</feature>
<protein>
    <recommendedName>
        <fullName evidence="5">Ribosomal RNA-processing protein 14/surfeit locus protein 6 C-terminal domain-containing protein</fullName>
    </recommendedName>
</protein>
<feature type="compositionally biased region" description="Low complexity" evidence="4">
    <location>
        <begin position="446"/>
        <end position="460"/>
    </location>
</feature>
<evidence type="ECO:0000256" key="2">
    <source>
        <dbReference type="ARBA" id="ARBA00005904"/>
    </source>
</evidence>
<proteinExistence type="inferred from homology"/>
<feature type="region of interest" description="Disordered" evidence="4">
    <location>
        <begin position="182"/>
        <end position="245"/>
    </location>
</feature>
<evidence type="ECO:0000256" key="4">
    <source>
        <dbReference type="SAM" id="MobiDB-lite"/>
    </source>
</evidence>
<sequence length="606" mass="71237">MVKSREERIRSNNKEFEAFISLIPQKYYYNEAPKNSLIKQGRTKKDSKYLKKLKLDPDSYENVEVIDKELSNEEKQPLNMGHCIANQENGRSGILEGKKLKKKEDKVLGVDSSISKKDNGVDDESLEDRMEGVTMRNGKNEDRREETCKKETTKKSEEKSADIFDLRLKLASRIEQLRANRKMSRNGIDSSAKNRDSILETRKKKNRDQKKISTKIKQKKALNDAQKQRNMYDGPSENNNISNKSEETSLMYGKIAFESDIENKHESGQKKRNSMDLVGAVRHLEAKKQRLSQLSDEKKKEVMISDAWEKAFLKSQGEKVKDNEALLKKSLKWKERRKKKSTKAWNERHMQLLKTKQLRQKKREENIKLHKTMQKKKPTGKTQRRPGFEGSNIANCQNRKKTLKIKRIQKQKVQRHLSKGEKVFKGNTRQTISYHDLPLGQRMIRSTTTKKNTKSNTGKNTGEDQRRAGLLGCEMGEENLSSVSNPRWNESMHDYRQRNRGSPYYQNRSRSWTPRRSYSPQNHSPSYRRLSRRRRSRSPLVTQGHRRHYDGRQAARNAMVNHIREASQQDRRVYIGNLSYDVKWHHLKDFMKQGTYSFHHDLFYLF</sequence>
<feature type="compositionally biased region" description="Polar residues" evidence="4">
    <location>
        <begin position="504"/>
        <end position="523"/>
    </location>
</feature>